<dbReference type="InterPro" id="IPR056152">
    <property type="entry name" value="Beta-prop_IFT122_2nd"/>
</dbReference>
<evidence type="ECO:0000256" key="4">
    <source>
        <dbReference type="ARBA" id="ARBA00022737"/>
    </source>
</evidence>
<dbReference type="GO" id="GO:1905515">
    <property type="term" value="P:non-motile cilium assembly"/>
    <property type="evidence" value="ECO:0007669"/>
    <property type="project" value="TreeGrafter"/>
</dbReference>
<feature type="domain" description="IFT122 second beta-propeller" evidence="9">
    <location>
        <begin position="378"/>
        <end position="601"/>
    </location>
</feature>
<dbReference type="Pfam" id="PF23377">
    <property type="entry name" value="Beta-prop_IFT122_2nd"/>
    <property type="match status" value="2"/>
</dbReference>
<organism evidence="12 13">
    <name type="scientific">Cystoisospora suis</name>
    <dbReference type="NCBI Taxonomy" id="483139"/>
    <lineage>
        <taxon>Eukaryota</taxon>
        <taxon>Sar</taxon>
        <taxon>Alveolata</taxon>
        <taxon>Apicomplexa</taxon>
        <taxon>Conoidasida</taxon>
        <taxon>Coccidia</taxon>
        <taxon>Eucoccidiorida</taxon>
        <taxon>Eimeriorina</taxon>
        <taxon>Sarcocystidae</taxon>
        <taxon>Cystoisospora</taxon>
    </lineage>
</organism>
<feature type="domain" description="Intraflagellar transport protein 122 homolog TPR" evidence="11">
    <location>
        <begin position="610"/>
        <end position="752"/>
    </location>
</feature>
<name>A0A2C6JUT8_9APIC</name>
<dbReference type="SMART" id="SM00320">
    <property type="entry name" value="WD40"/>
    <property type="match status" value="7"/>
</dbReference>
<feature type="domain" description="IFT122 first beta-propeller" evidence="10">
    <location>
        <begin position="19"/>
        <end position="189"/>
    </location>
</feature>
<dbReference type="PROSITE" id="PS50082">
    <property type="entry name" value="WD_REPEATS_2"/>
    <property type="match status" value="1"/>
</dbReference>
<dbReference type="InterPro" id="IPR001680">
    <property type="entry name" value="WD40_rpt"/>
</dbReference>
<feature type="compositionally biased region" description="Basic and acidic residues" evidence="8">
    <location>
        <begin position="1368"/>
        <end position="1377"/>
    </location>
</feature>
<dbReference type="PROSITE" id="PS50294">
    <property type="entry name" value="WD_REPEATS_REGION"/>
    <property type="match status" value="1"/>
</dbReference>
<feature type="domain" description="IFT122 first beta-propeller" evidence="10">
    <location>
        <begin position="199"/>
        <end position="295"/>
    </location>
</feature>
<dbReference type="RefSeq" id="XP_067920417.1">
    <property type="nucleotide sequence ID" value="XM_068067607.1"/>
</dbReference>
<dbReference type="SUPFAM" id="SSF50978">
    <property type="entry name" value="WD40 repeat-like"/>
    <property type="match status" value="2"/>
</dbReference>
<evidence type="ECO:0000259" key="11">
    <source>
        <dbReference type="Pfam" id="PF25295"/>
    </source>
</evidence>
<comment type="caution">
    <text evidence="12">The sequence shown here is derived from an EMBL/GenBank/DDBJ whole genome shotgun (WGS) entry which is preliminary data.</text>
</comment>
<evidence type="ECO:0000256" key="1">
    <source>
        <dbReference type="ARBA" id="ARBA00004138"/>
    </source>
</evidence>
<accession>A0A2C6JUT8</accession>
<dbReference type="EMBL" id="MIGC01003939">
    <property type="protein sequence ID" value="PHJ18711.1"/>
    <property type="molecule type" value="Genomic_DNA"/>
</dbReference>
<dbReference type="VEuPathDB" id="ToxoDB:CSUI_007462"/>
<dbReference type="GeneID" id="94430818"/>
<dbReference type="GO" id="GO:0030991">
    <property type="term" value="C:intraciliary transport particle A"/>
    <property type="evidence" value="ECO:0007669"/>
    <property type="project" value="TreeGrafter"/>
</dbReference>
<evidence type="ECO:0000256" key="5">
    <source>
        <dbReference type="ARBA" id="ARBA00023069"/>
    </source>
</evidence>
<dbReference type="Gene3D" id="1.25.40.470">
    <property type="match status" value="2"/>
</dbReference>
<evidence type="ECO:0000259" key="10">
    <source>
        <dbReference type="Pfam" id="PF23381"/>
    </source>
</evidence>
<gene>
    <name evidence="12" type="ORF">CSUI_007462</name>
</gene>
<sequence length="1434" mass="159632">MESQRVWHDAVPAREGLASVIWSLAFSPDGSRLLAAVRNCVLMYESSTGKIIQTLKAHKDTVYAIKYSKNGKLFASGGADRTVIIWTDAGSGWRKYTHSDSIQCLAFNPVTLQLASATAVDLGLWSPELPSVGKLRLPAKACCLDWTPDGNLLAIGLYSGIVSIRDTTGAEKWSIALGAPVWTLAWSPAGVDDGGASFIVVGTFNQQLTFHRLSGEACFRPLDLRCDPLCISFAPNGSFFVVAGSDGSLLLCSHDGVSLGSVGQTDDWAWSCAVHPGCSRAVVGSNSGEVQVYSLNFPIVHGLYQDRYAHRDKLTDVVVRHMRSDQSVRIKYASISETQVSWDARKPCSFAVQPKSYRPLSVPLHLLSASAERACIPRCRNLVKKIAVFKELLAIMLPEEVVIYSADPSDSDDMTYQLINRISQALDCSLMLITSSHLIRCTKAKLQLYTLSGIFEREWDLGSIIRYIKVLGGPVAAEGILAGLKNGQVVEIFTNNPFPVILIKEAHPIACLDISLLRTKLAVVDSTQRMTVYGLDTNEVLYRESNVTSVAWNLALDDMLSYTGCNILSIRCGAFPPHTQRLQGFVVGFRGSKIYCLRAHSVQTYNVPLSASMHPYLKQSDFRAAYRVACLGVTNSDWLSLALCALVNLDFDLSTKAFTRLKDLRGIRLIQQVRAGVHDESMPLMKRKSYAAAMVAAFQGAFVEAAFWWIRAGHPRLAVELFSGLKRWREAKAWAAFIQESTPLLRGSTEWGFSVSRPSLEDQAFSTGLENTQFRRTRKEDLPPQGIVVEDKGHLHFAAGLYLRAKKHRRAVELYGQLGALDKVISIVRGDLREAERKDVLHAALTVFNKHRHFPFARETLSQLDNKEEMAKLLVEHKRWEDALLLAQQEPSLAMGVYIPWSMELIKSDRFEDAIEALKRGGRPDLSYVLLLELLDSCITQRRFQEASRWCWTCASEILKHASSCVILQSANHDSTGHHSLPDTLALQFFFSFRRLAEIYLAYHVIIRREEGIFPFRLGVQAMKDSTFSRETIVFDAAAFLWNYILAPPLQNSGDNDSISERWERSSVPKCSSDWGGAAKADHRKRVHPYEEALEPWPRLDQWRGRGDGQFERALDTWANRFAAGFLPGISEALVLHALAESSLRLKAYKVGRIACQKLQRLRVPERMQKAVDDISMRIRSKTSLDENHAISVVPCAWCGRTESLFSTRRIPVPVGEVCGVCGHARLREFGGFSPVTSVEFLPPQNMSEERVEMVLKSSPFAVLDPLVAGPTRNENCSFLTEGAPSRSQEARSLTADLFRQKLSLPGFQADADARGQATFIPPQVPLDLLRTLQPETVCILSHNSISSLLATQYFVCVDAGEHRAVGISQHRSDSASERPTSPDCCQPDLRRGRPERRMVVCSRCIHVFDLDKTEEFVLDERCCPLCGTPSTVI</sequence>
<evidence type="ECO:0000256" key="3">
    <source>
        <dbReference type="ARBA" id="ARBA00022574"/>
    </source>
</evidence>
<feature type="domain" description="Intraflagellar transport protein 122 homolog TPR" evidence="11">
    <location>
        <begin position="796"/>
        <end position="1018"/>
    </location>
</feature>
<keyword evidence="3 7" id="KW-0853">WD repeat</keyword>
<evidence type="ECO:0000313" key="13">
    <source>
        <dbReference type="Proteomes" id="UP000221165"/>
    </source>
</evidence>
<dbReference type="InterPro" id="IPR039857">
    <property type="entry name" value="Ift122/121"/>
</dbReference>
<proteinExistence type="predicted"/>
<keyword evidence="13" id="KW-1185">Reference proteome</keyword>
<dbReference type="InterPro" id="IPR057411">
    <property type="entry name" value="TPR_IFT122"/>
</dbReference>
<reference evidence="12 13" key="1">
    <citation type="journal article" date="2017" name="Int. J. Parasitol.">
        <title>The genome of the protozoan parasite Cystoisospora suis and a reverse vaccinology approach to identify vaccine candidates.</title>
        <authorList>
            <person name="Palmieri N."/>
            <person name="Shrestha A."/>
            <person name="Ruttkowski B."/>
            <person name="Beck T."/>
            <person name="Vogl C."/>
            <person name="Tomley F."/>
            <person name="Blake D.P."/>
            <person name="Joachim A."/>
        </authorList>
    </citation>
    <scope>NUCLEOTIDE SEQUENCE [LARGE SCALE GENOMIC DNA]</scope>
    <source>
        <strain evidence="12 13">Wien I</strain>
    </source>
</reference>
<keyword evidence="4" id="KW-0677">Repeat</keyword>
<feature type="domain" description="IFT122 second beta-propeller" evidence="9">
    <location>
        <begin position="301"/>
        <end position="332"/>
    </location>
</feature>
<dbReference type="InterPro" id="IPR056153">
    <property type="entry name" value="Beta-prop_IFT122_1st"/>
</dbReference>
<evidence type="ECO:0000313" key="12">
    <source>
        <dbReference type="EMBL" id="PHJ18711.1"/>
    </source>
</evidence>
<feature type="region of interest" description="Disordered" evidence="8">
    <location>
        <begin position="1368"/>
        <end position="1390"/>
    </location>
</feature>
<dbReference type="GO" id="GO:0097730">
    <property type="term" value="C:non-motile cilium"/>
    <property type="evidence" value="ECO:0007669"/>
    <property type="project" value="TreeGrafter"/>
</dbReference>
<dbReference type="PANTHER" id="PTHR12764:SF4">
    <property type="entry name" value="INTRAFLAGELLAR TRANSPORT PROTEIN 122 HOMOLOG"/>
    <property type="match status" value="1"/>
</dbReference>
<comment type="subcellular location">
    <subcellularLocation>
        <location evidence="1">Cell projection</location>
        <location evidence="1">Cilium</location>
    </subcellularLocation>
</comment>
<evidence type="ECO:0000259" key="9">
    <source>
        <dbReference type="Pfam" id="PF23377"/>
    </source>
</evidence>
<evidence type="ECO:0000256" key="8">
    <source>
        <dbReference type="SAM" id="MobiDB-lite"/>
    </source>
</evidence>
<dbReference type="Proteomes" id="UP000221165">
    <property type="component" value="Unassembled WGS sequence"/>
</dbReference>
<dbReference type="Pfam" id="PF23381">
    <property type="entry name" value="Beta-prop_IFT122_1st"/>
    <property type="match status" value="2"/>
</dbReference>
<protein>
    <recommendedName>
        <fullName evidence="2">Intraflagellar transport protein 122 homolog</fullName>
    </recommendedName>
</protein>
<feature type="repeat" description="WD" evidence="7">
    <location>
        <begin position="55"/>
        <end position="86"/>
    </location>
</feature>
<dbReference type="Gene3D" id="2.130.10.10">
    <property type="entry name" value="YVTN repeat-like/Quinoprotein amine dehydrogenase"/>
    <property type="match status" value="2"/>
</dbReference>
<evidence type="ECO:0000256" key="2">
    <source>
        <dbReference type="ARBA" id="ARBA00019442"/>
    </source>
</evidence>
<dbReference type="InterPro" id="IPR015943">
    <property type="entry name" value="WD40/YVTN_repeat-like_dom_sf"/>
</dbReference>
<dbReference type="GO" id="GO:0035721">
    <property type="term" value="P:intraciliary retrograde transport"/>
    <property type="evidence" value="ECO:0007669"/>
    <property type="project" value="TreeGrafter"/>
</dbReference>
<dbReference type="InterPro" id="IPR036322">
    <property type="entry name" value="WD40_repeat_dom_sf"/>
</dbReference>
<evidence type="ECO:0000256" key="6">
    <source>
        <dbReference type="ARBA" id="ARBA00023273"/>
    </source>
</evidence>
<dbReference type="OrthoDB" id="10255582at2759"/>
<dbReference type="Pfam" id="PF25295">
    <property type="entry name" value="TPR_IFT122"/>
    <property type="match status" value="2"/>
</dbReference>
<dbReference type="PANTHER" id="PTHR12764">
    <property type="entry name" value="WD REPEAT DOMAIN-RELATED"/>
    <property type="match status" value="1"/>
</dbReference>
<evidence type="ECO:0000256" key="7">
    <source>
        <dbReference type="PROSITE-ProRule" id="PRU00221"/>
    </source>
</evidence>
<keyword evidence="6" id="KW-0966">Cell projection</keyword>
<keyword evidence="5" id="KW-0969">Cilium</keyword>
<dbReference type="GO" id="GO:0061512">
    <property type="term" value="P:protein localization to cilium"/>
    <property type="evidence" value="ECO:0007669"/>
    <property type="project" value="TreeGrafter"/>
</dbReference>